<dbReference type="OrthoDB" id="10006218at2759"/>
<name>A0A2R6NJT1_9APHY</name>
<organism evidence="4 5">
    <name type="scientific">Hermanssonia centrifuga</name>
    <dbReference type="NCBI Taxonomy" id="98765"/>
    <lineage>
        <taxon>Eukaryota</taxon>
        <taxon>Fungi</taxon>
        <taxon>Dikarya</taxon>
        <taxon>Basidiomycota</taxon>
        <taxon>Agaricomycotina</taxon>
        <taxon>Agaricomycetes</taxon>
        <taxon>Polyporales</taxon>
        <taxon>Meruliaceae</taxon>
        <taxon>Hermanssonia</taxon>
    </lineage>
</organism>
<accession>A0A2R6NJT1</accession>
<dbReference type="InterPro" id="IPR025714">
    <property type="entry name" value="Methyltranfer_dom"/>
</dbReference>
<dbReference type="PANTHER" id="PTHR32026">
    <property type="entry name" value="METHYLTRANSFERASE-LIKE PROTEIN 24"/>
    <property type="match status" value="1"/>
</dbReference>
<feature type="domain" description="Methyltransferase" evidence="3">
    <location>
        <begin position="88"/>
        <end position="229"/>
    </location>
</feature>
<dbReference type="STRING" id="98765.A0A2R6NJT1"/>
<dbReference type="PANTHER" id="PTHR32026:SF10">
    <property type="entry name" value="METHYLTRANSFERASE-LIKE PROTEIN 24-RELATED"/>
    <property type="match status" value="1"/>
</dbReference>
<feature type="chain" id="PRO_5015303235" description="Methyltransferase domain-containing protein" evidence="2">
    <location>
        <begin position="28"/>
        <end position="615"/>
    </location>
</feature>
<feature type="region of interest" description="Disordered" evidence="1">
    <location>
        <begin position="547"/>
        <end position="615"/>
    </location>
</feature>
<dbReference type="Pfam" id="PF14223">
    <property type="entry name" value="Retrotran_gag_2"/>
    <property type="match status" value="1"/>
</dbReference>
<evidence type="ECO:0000313" key="4">
    <source>
        <dbReference type="EMBL" id="PSR72613.1"/>
    </source>
</evidence>
<reference evidence="4 5" key="1">
    <citation type="submission" date="2018-02" db="EMBL/GenBank/DDBJ databases">
        <title>Genome sequence of the basidiomycete white-rot fungus Phlebia centrifuga.</title>
        <authorList>
            <person name="Granchi Z."/>
            <person name="Peng M."/>
            <person name="de Vries R.P."/>
            <person name="Hilden K."/>
            <person name="Makela M.R."/>
            <person name="Grigoriev I."/>
            <person name="Riley R."/>
        </authorList>
    </citation>
    <scope>NUCLEOTIDE SEQUENCE [LARGE SCALE GENOMIC DNA]</scope>
    <source>
        <strain evidence="4 5">FBCC195</strain>
    </source>
</reference>
<keyword evidence="5" id="KW-1185">Reference proteome</keyword>
<feature type="compositionally biased region" description="Pro residues" evidence="1">
    <location>
        <begin position="347"/>
        <end position="362"/>
    </location>
</feature>
<feature type="region of interest" description="Disordered" evidence="1">
    <location>
        <begin position="313"/>
        <end position="363"/>
    </location>
</feature>
<feature type="compositionally biased region" description="Low complexity" evidence="1">
    <location>
        <begin position="336"/>
        <end position="346"/>
    </location>
</feature>
<dbReference type="Pfam" id="PF13383">
    <property type="entry name" value="Methyltransf_22"/>
    <property type="match status" value="1"/>
</dbReference>
<comment type="caution">
    <text evidence="4">The sequence shown here is derived from an EMBL/GenBank/DDBJ whole genome shotgun (WGS) entry which is preliminary data.</text>
</comment>
<dbReference type="InterPro" id="IPR026913">
    <property type="entry name" value="METTL24"/>
</dbReference>
<dbReference type="Proteomes" id="UP000186601">
    <property type="component" value="Unassembled WGS sequence"/>
</dbReference>
<keyword evidence="2" id="KW-0732">Signal</keyword>
<dbReference type="EMBL" id="MLYV02001151">
    <property type="protein sequence ID" value="PSR72613.1"/>
    <property type="molecule type" value="Genomic_DNA"/>
</dbReference>
<sequence>MSVFTRHPRYVFLLLTILLICSFLLLPAPPSSIPLRPVKSVKRILQEEDASYAAALEGREAMVRKWGPTAEDVVSFPVKGDFYTLWDFFIPAFRCPHRVERVGTLGDGGKWFCGLDRLVRQRTPCTIYSFGVNGESSFEAALLSAAPHCQVYGYDFSVNRFGPEVHDDLALSARSHFFPYALGSEDSPYADPPTFTLQSLMRQNGHSFIDVLKIDIEGAEFDALSAFIDSFVLSSSHASSDEPRHPHMPPSRDSEVVLPIGQLQLEIHAWGANGASFAKFKKWWESMESAGLRPFWTEPNLVYVNLVRGARPDLAEPQAPRPTQIPIARSASGSGTPTQQPIAQQQQPPPPPNPPLPPPPTTVVPMAAQTPSLSDVSKAFLAVPELRNNGTNFKLWRARVKAATCTIGNEAILTTPHTNTNFDGIVAAAIQGKLQNNLFMLVNTLTTCKGIMDSLITRFGQTTAVVTADAKRQLFSMKCQSNSHIMKHLDDLELEYNHFTELGRKIEEKTYINIIIASLPPSYRPTIDALSTSIDTENRIGTEISEVSGEEDVALEDEEEEDAALEDEEEEDTALEDEEEEDTALEDEEEEDAALEDEEEVRQAQADHPQAPTHL</sequence>
<gene>
    <name evidence="4" type="ORF">PHLCEN_2v11497</name>
</gene>
<feature type="compositionally biased region" description="Acidic residues" evidence="1">
    <location>
        <begin position="548"/>
        <end position="600"/>
    </location>
</feature>
<protein>
    <recommendedName>
        <fullName evidence="3">Methyltransferase domain-containing protein</fullName>
    </recommendedName>
</protein>
<feature type="signal peptide" evidence="2">
    <location>
        <begin position="1"/>
        <end position="27"/>
    </location>
</feature>
<evidence type="ECO:0000313" key="5">
    <source>
        <dbReference type="Proteomes" id="UP000186601"/>
    </source>
</evidence>
<evidence type="ECO:0000256" key="1">
    <source>
        <dbReference type="SAM" id="MobiDB-lite"/>
    </source>
</evidence>
<proteinExistence type="predicted"/>
<evidence type="ECO:0000256" key="2">
    <source>
        <dbReference type="SAM" id="SignalP"/>
    </source>
</evidence>
<dbReference type="AlphaFoldDB" id="A0A2R6NJT1"/>
<evidence type="ECO:0000259" key="3">
    <source>
        <dbReference type="Pfam" id="PF13383"/>
    </source>
</evidence>